<protein>
    <recommendedName>
        <fullName evidence="2">DEAD box helicase DbpA/CsdA RNA-binding domain-containing protein</fullName>
    </recommendedName>
</protein>
<organism evidence="3 4">
    <name type="scientific">Treponema rectale</name>
    <dbReference type="NCBI Taxonomy" id="744512"/>
    <lineage>
        <taxon>Bacteria</taxon>
        <taxon>Pseudomonadati</taxon>
        <taxon>Spirochaetota</taxon>
        <taxon>Spirochaetia</taxon>
        <taxon>Spirochaetales</taxon>
        <taxon>Treponemataceae</taxon>
        <taxon>Treponema</taxon>
    </lineage>
</organism>
<name>A0A840SJ74_9SPIR</name>
<evidence type="ECO:0000259" key="2">
    <source>
        <dbReference type="Pfam" id="PF03880"/>
    </source>
</evidence>
<feature type="compositionally biased region" description="Polar residues" evidence="1">
    <location>
        <begin position="212"/>
        <end position="224"/>
    </location>
</feature>
<gene>
    <name evidence="3" type="ORF">HNP77_001925</name>
</gene>
<dbReference type="GO" id="GO:0003676">
    <property type="term" value="F:nucleic acid binding"/>
    <property type="evidence" value="ECO:0007669"/>
    <property type="project" value="InterPro"/>
</dbReference>
<proteinExistence type="predicted"/>
<sequence>MAFNRGNGFIVNEEQITALLEDTLKSVESAGEEDIKALNAIKKLFKKVPFSRRKYVTAMLVKQAILSGRGGRFAHKDDRRNRYEQHGETSRAKFDSASGEKFERAPRVRIDKDVSTSIFISIGKYSHVYKKDIVGILVSVAHLDHDRIGDIRLFPKYSFVQLYKEDCKKVIDALNGYEYRGRKLSVDYAQQKGEEAAAEYSETAAEEKIPENVTNFGHGTVSESSESDKIAAEQTAFAASMASAPVEESVAPYSETTDDGQVKSHFGDGAAY</sequence>
<evidence type="ECO:0000313" key="3">
    <source>
        <dbReference type="EMBL" id="MBB5219543.1"/>
    </source>
</evidence>
<keyword evidence="4" id="KW-1185">Reference proteome</keyword>
<feature type="region of interest" description="Disordered" evidence="1">
    <location>
        <begin position="248"/>
        <end position="272"/>
    </location>
</feature>
<dbReference type="SUPFAM" id="SSF54928">
    <property type="entry name" value="RNA-binding domain, RBD"/>
    <property type="match status" value="1"/>
</dbReference>
<dbReference type="InterPro" id="IPR012677">
    <property type="entry name" value="Nucleotide-bd_a/b_plait_sf"/>
</dbReference>
<dbReference type="Proteomes" id="UP000578697">
    <property type="component" value="Unassembled WGS sequence"/>
</dbReference>
<evidence type="ECO:0000313" key="4">
    <source>
        <dbReference type="Proteomes" id="UP000578697"/>
    </source>
</evidence>
<accession>A0A840SJ74</accession>
<reference evidence="3 4" key="1">
    <citation type="submission" date="2020-08" db="EMBL/GenBank/DDBJ databases">
        <title>Genomic Encyclopedia of Type Strains, Phase IV (KMG-IV): sequencing the most valuable type-strain genomes for metagenomic binning, comparative biology and taxonomic classification.</title>
        <authorList>
            <person name="Goeker M."/>
        </authorList>
    </citation>
    <scope>NUCLEOTIDE SEQUENCE [LARGE SCALE GENOMIC DNA]</scope>
    <source>
        <strain evidence="3 4">DSM 103679</strain>
    </source>
</reference>
<feature type="region of interest" description="Disordered" evidence="1">
    <location>
        <begin position="209"/>
        <end position="231"/>
    </location>
</feature>
<feature type="domain" description="DEAD box helicase DbpA/CsdA RNA-binding" evidence="2">
    <location>
        <begin position="118"/>
        <end position="186"/>
    </location>
</feature>
<dbReference type="RefSeq" id="WP_184652970.1">
    <property type="nucleotide sequence ID" value="NZ_JACHFR010000003.1"/>
</dbReference>
<dbReference type="CDD" id="cd12252">
    <property type="entry name" value="RRM_DbpA"/>
    <property type="match status" value="1"/>
</dbReference>
<dbReference type="Gene3D" id="3.30.70.330">
    <property type="match status" value="1"/>
</dbReference>
<dbReference type="AlphaFoldDB" id="A0A840SJ74"/>
<dbReference type="InterPro" id="IPR005580">
    <property type="entry name" value="DbpA/CsdA_RNA-bd_dom"/>
</dbReference>
<dbReference type="EMBL" id="JACHFR010000003">
    <property type="protein sequence ID" value="MBB5219543.1"/>
    <property type="molecule type" value="Genomic_DNA"/>
</dbReference>
<comment type="caution">
    <text evidence="3">The sequence shown here is derived from an EMBL/GenBank/DDBJ whole genome shotgun (WGS) entry which is preliminary data.</text>
</comment>
<dbReference type="Pfam" id="PF03880">
    <property type="entry name" value="DbpA"/>
    <property type="match status" value="1"/>
</dbReference>
<feature type="region of interest" description="Disordered" evidence="1">
    <location>
        <begin position="76"/>
        <end position="96"/>
    </location>
</feature>
<dbReference type="InterPro" id="IPR035979">
    <property type="entry name" value="RBD_domain_sf"/>
</dbReference>
<evidence type="ECO:0000256" key="1">
    <source>
        <dbReference type="SAM" id="MobiDB-lite"/>
    </source>
</evidence>